<dbReference type="SUPFAM" id="SSF53850">
    <property type="entry name" value="Periplasmic binding protein-like II"/>
    <property type="match status" value="1"/>
</dbReference>
<keyword evidence="3 5" id="KW-0732">Signal</keyword>
<evidence type="ECO:0000256" key="4">
    <source>
        <dbReference type="SAM" id="MobiDB-lite"/>
    </source>
</evidence>
<dbReference type="PIRSF" id="PIRSF002741">
    <property type="entry name" value="MppA"/>
    <property type="match status" value="1"/>
</dbReference>
<sequence length="568" mass="62508">MAKIPTRLATYRLTRRTLILGSLAAFATACGGADTSAPPQSSGAPQSSSGAQASIAPTAAPKAGGTLIIRQWTGDPPDLDPFLNVTFRAQEFAGFFYSRLLKFDAGPGTQPNSFIPAPDLAESYQISQDGLTYTFKLRANAKWQNKAPLNGRAVTSDDVIYSFERFRKVSPQKGNLDMVKEVKAPDPQTVVFTLNNVFAPFETTIASPMLWIMPKEVIEADGDARKRVIGSGPFIFDRFEKGVQVVAKRNPDYYFQGTPYVDEVALLIVPEEATAVAGVRAKSIDISGLTASDRKAVGTSDPDIKILEYPQNQLYFMYWRLEAPPFNDVRVRQAVSLALDRDEIISVLWEGTGYPNSALPAGLRSFYLDPRSAAMGPNAKYFKRDVEGAKKLLADAGFAGGLKVPLIASLNAYGNTFNQSVELVIKQLKDAGITADLRPQDYSAYISSTFLGKFDPGVMVWGLETPYQEPHDYLYNMYHPKGGRNHGGVNDTKLTEMIEKQATTLDKAARKAQIDDIQRYLGEQQHYVMGVAGNTVIATQPWVKNFFYETDYGRGGEYVPKLFLDGKK</sequence>
<evidence type="ECO:0000256" key="5">
    <source>
        <dbReference type="SAM" id="SignalP"/>
    </source>
</evidence>
<dbReference type="PROSITE" id="PS51318">
    <property type="entry name" value="TAT"/>
    <property type="match status" value="1"/>
</dbReference>
<organism evidence="7">
    <name type="scientific">uncultured Thermomicrobiales bacterium</name>
    <dbReference type="NCBI Taxonomy" id="1645740"/>
    <lineage>
        <taxon>Bacteria</taxon>
        <taxon>Pseudomonadati</taxon>
        <taxon>Thermomicrobiota</taxon>
        <taxon>Thermomicrobia</taxon>
        <taxon>Thermomicrobiales</taxon>
        <taxon>environmental samples</taxon>
    </lineage>
</organism>
<evidence type="ECO:0000259" key="6">
    <source>
        <dbReference type="Pfam" id="PF00496"/>
    </source>
</evidence>
<feature type="region of interest" description="Disordered" evidence="4">
    <location>
        <begin position="34"/>
        <end position="56"/>
    </location>
</feature>
<dbReference type="GO" id="GO:0015833">
    <property type="term" value="P:peptide transport"/>
    <property type="evidence" value="ECO:0007669"/>
    <property type="project" value="TreeGrafter"/>
</dbReference>
<evidence type="ECO:0000256" key="2">
    <source>
        <dbReference type="ARBA" id="ARBA00022448"/>
    </source>
</evidence>
<proteinExistence type="inferred from homology"/>
<dbReference type="Pfam" id="PF00496">
    <property type="entry name" value="SBP_bac_5"/>
    <property type="match status" value="1"/>
</dbReference>
<protein>
    <submittedName>
        <fullName evidence="7">Dipeptide-binding ABC transporter, periplasmic substrate-binding component</fullName>
    </submittedName>
</protein>
<dbReference type="InterPro" id="IPR039424">
    <property type="entry name" value="SBP_5"/>
</dbReference>
<evidence type="ECO:0000256" key="1">
    <source>
        <dbReference type="ARBA" id="ARBA00005695"/>
    </source>
</evidence>
<accession>A0A6J4VMF9</accession>
<feature type="chain" id="PRO_5026864737" evidence="5">
    <location>
        <begin position="28"/>
        <end position="568"/>
    </location>
</feature>
<dbReference type="InterPro" id="IPR030678">
    <property type="entry name" value="Peptide/Ni-bd"/>
</dbReference>
<evidence type="ECO:0000256" key="3">
    <source>
        <dbReference type="ARBA" id="ARBA00022729"/>
    </source>
</evidence>
<feature type="domain" description="Solute-binding protein family 5" evidence="6">
    <location>
        <begin position="117"/>
        <end position="483"/>
    </location>
</feature>
<feature type="signal peptide" evidence="5">
    <location>
        <begin position="1"/>
        <end position="27"/>
    </location>
</feature>
<dbReference type="InterPro" id="IPR000914">
    <property type="entry name" value="SBP_5_dom"/>
</dbReference>
<comment type="similarity">
    <text evidence="1">Belongs to the bacterial solute-binding protein 5 family.</text>
</comment>
<gene>
    <name evidence="7" type="ORF">AVDCRST_MAG18-3380</name>
</gene>
<dbReference type="AlphaFoldDB" id="A0A6J4VMF9"/>
<dbReference type="EMBL" id="CADCWN010000251">
    <property type="protein sequence ID" value="CAA9582622.1"/>
    <property type="molecule type" value="Genomic_DNA"/>
</dbReference>
<dbReference type="InterPro" id="IPR006311">
    <property type="entry name" value="TAT_signal"/>
</dbReference>
<evidence type="ECO:0000313" key="7">
    <source>
        <dbReference type="EMBL" id="CAA9582622.1"/>
    </source>
</evidence>
<dbReference type="PROSITE" id="PS51257">
    <property type="entry name" value="PROKAR_LIPOPROTEIN"/>
    <property type="match status" value="1"/>
</dbReference>
<reference evidence="7" key="1">
    <citation type="submission" date="2020-02" db="EMBL/GenBank/DDBJ databases">
        <authorList>
            <person name="Meier V. D."/>
        </authorList>
    </citation>
    <scope>NUCLEOTIDE SEQUENCE</scope>
    <source>
        <strain evidence="7">AVDCRST_MAG18</strain>
    </source>
</reference>
<dbReference type="GO" id="GO:0043190">
    <property type="term" value="C:ATP-binding cassette (ABC) transporter complex"/>
    <property type="evidence" value="ECO:0007669"/>
    <property type="project" value="InterPro"/>
</dbReference>
<dbReference type="Gene3D" id="3.40.190.10">
    <property type="entry name" value="Periplasmic binding protein-like II"/>
    <property type="match status" value="1"/>
</dbReference>
<keyword evidence="2" id="KW-0813">Transport</keyword>
<dbReference type="CDD" id="cd00995">
    <property type="entry name" value="PBP2_NikA_DppA_OppA_like"/>
    <property type="match status" value="1"/>
</dbReference>
<dbReference type="Gene3D" id="3.10.105.10">
    <property type="entry name" value="Dipeptide-binding Protein, Domain 3"/>
    <property type="match status" value="1"/>
</dbReference>
<dbReference type="PANTHER" id="PTHR30290">
    <property type="entry name" value="PERIPLASMIC BINDING COMPONENT OF ABC TRANSPORTER"/>
    <property type="match status" value="1"/>
</dbReference>
<name>A0A6J4VMF9_9BACT</name>
<dbReference type="GO" id="GO:1904680">
    <property type="term" value="F:peptide transmembrane transporter activity"/>
    <property type="evidence" value="ECO:0007669"/>
    <property type="project" value="TreeGrafter"/>
</dbReference>
<feature type="compositionally biased region" description="Low complexity" evidence="4">
    <location>
        <begin position="36"/>
        <end position="54"/>
    </location>
</feature>
<dbReference type="GO" id="GO:0030288">
    <property type="term" value="C:outer membrane-bounded periplasmic space"/>
    <property type="evidence" value="ECO:0007669"/>
    <property type="project" value="UniProtKB-ARBA"/>
</dbReference>
<dbReference type="PANTHER" id="PTHR30290:SF9">
    <property type="entry name" value="OLIGOPEPTIDE-BINDING PROTEIN APPA"/>
    <property type="match status" value="1"/>
</dbReference>